<feature type="region of interest" description="Disordered" evidence="12">
    <location>
        <begin position="726"/>
        <end position="753"/>
    </location>
</feature>
<dbReference type="EMBL" id="QEAQ01000021">
    <property type="protein sequence ID" value="TPX59804.1"/>
    <property type="molecule type" value="Genomic_DNA"/>
</dbReference>
<evidence type="ECO:0000256" key="5">
    <source>
        <dbReference type="ARBA" id="ARBA00022679"/>
    </source>
</evidence>
<feature type="compositionally biased region" description="Basic and acidic residues" evidence="12">
    <location>
        <begin position="385"/>
        <end position="403"/>
    </location>
</feature>
<evidence type="ECO:0000313" key="15">
    <source>
        <dbReference type="Proteomes" id="UP000318582"/>
    </source>
</evidence>
<evidence type="ECO:0000256" key="4">
    <source>
        <dbReference type="ARBA" id="ARBA00022527"/>
    </source>
</evidence>
<feature type="compositionally biased region" description="Low complexity" evidence="12">
    <location>
        <begin position="597"/>
        <end position="606"/>
    </location>
</feature>
<evidence type="ECO:0000259" key="13">
    <source>
        <dbReference type="PROSITE" id="PS50011"/>
    </source>
</evidence>
<comment type="catalytic activity">
    <reaction evidence="10">
        <text>L-seryl-[protein] + ATP = O-phospho-L-seryl-[protein] + ADP + H(+)</text>
        <dbReference type="Rhea" id="RHEA:17989"/>
        <dbReference type="Rhea" id="RHEA-COMP:9863"/>
        <dbReference type="Rhea" id="RHEA-COMP:11604"/>
        <dbReference type="ChEBI" id="CHEBI:15378"/>
        <dbReference type="ChEBI" id="CHEBI:29999"/>
        <dbReference type="ChEBI" id="CHEBI:30616"/>
        <dbReference type="ChEBI" id="CHEBI:83421"/>
        <dbReference type="ChEBI" id="CHEBI:456216"/>
        <dbReference type="EC" id="2.7.11.1"/>
    </reaction>
</comment>
<dbReference type="Gene3D" id="1.10.510.10">
    <property type="entry name" value="Transferase(Phosphotransferase) domain 1"/>
    <property type="match status" value="1"/>
</dbReference>
<sequence length="765" mass="82915">MSSIAPPIALTTASPSILSPPTTALETEPEPETSTTTTSSSSCATETQPAPTPTMDESAQEKAAAAEKLAFENDSAEAGVHVLRWRIDRTIGQGTYGKVRLGIDPNTGEKVAIKIIEKAALSLPKQINRLQREIRFLRLLHHPHIVKVYDVIETPRFIHIIMEYASGGELFDYIVAHKRVKEREARSFFRQVLSAVDYCHKNAVIHRDLKPENLLLDETKTIKIIDFGFGNNFTVEGLLDTFCGSPFYAAPEMILGKKYEGPEVDMWSLGVILFALLCGHLPFDDENMKELYRKIANGSYTCPDHVMPSARHLISRLITVDPKRRATLPEVMSHPWVNEGYDGAPPNYLPSRPPIKAISHVSAELLQRLAVFGYDSAAVEADFSDPDKQRSDDGHPSPQHDTEGVLGRKCVSKSAPDVTVPDKAAAGKGKRRDSGDNNNPRRTTTTTHHTIPRPSTAASVVQRLSRTATRRASSPDGVVVGHPTLPPTTPKPQSGDASPQPPPSAKTRGGGGQYGGAGGHVHTTSLLAKMAPSAAWTRTKPPAIPLPPTPSEEVKGRVRGNGHGIDSHTHTNSSTPQSSHHHQHQQQPHASWFRRFSIPTATVSPTSSPPPTSSHSLSSPSRRSSLASITTPTPSSSSSSTGGRIRDELRAVSGWLFNVSTTTAKPPAVVLDVVTDVLTRNGVVYAVEELVVLQNNHSHHHHKNNNNNSDSNRTHTETAHLDANANATSVAPSTAHPPLDPHHHKHAKQGPNDAEDVITLFCTAD</sequence>
<dbReference type="PANTHER" id="PTHR24346">
    <property type="entry name" value="MAP/MICROTUBULE AFFINITY-REGULATING KINASE"/>
    <property type="match status" value="1"/>
</dbReference>
<comment type="subcellular location">
    <subcellularLocation>
        <location evidence="1">Cytoplasm</location>
    </subcellularLocation>
</comment>
<gene>
    <name evidence="14" type="ORF">PhCBS80983_g02175</name>
</gene>
<dbReference type="InterPro" id="IPR017441">
    <property type="entry name" value="Protein_kinase_ATP_BS"/>
</dbReference>
<dbReference type="Pfam" id="PF00069">
    <property type="entry name" value="Pkinase"/>
    <property type="match status" value="1"/>
</dbReference>
<dbReference type="InterPro" id="IPR000719">
    <property type="entry name" value="Prot_kinase_dom"/>
</dbReference>
<dbReference type="PROSITE" id="PS00107">
    <property type="entry name" value="PROTEIN_KINASE_ATP"/>
    <property type="match status" value="1"/>
</dbReference>
<keyword evidence="5" id="KW-0808">Transferase</keyword>
<feature type="non-terminal residue" evidence="14">
    <location>
        <position position="765"/>
    </location>
</feature>
<comment type="caution">
    <text evidence="14">The sequence shown here is derived from an EMBL/GenBank/DDBJ whole genome shotgun (WGS) entry which is preliminary data.</text>
</comment>
<feature type="binding site" evidence="11">
    <location>
        <position position="114"/>
    </location>
    <ligand>
        <name>ATP</name>
        <dbReference type="ChEBI" id="CHEBI:30616"/>
    </ligand>
</feature>
<keyword evidence="8 11" id="KW-0067">ATP-binding</keyword>
<feature type="domain" description="Protein kinase" evidence="13">
    <location>
        <begin position="85"/>
        <end position="337"/>
    </location>
</feature>
<evidence type="ECO:0000256" key="10">
    <source>
        <dbReference type="ARBA" id="ARBA00048679"/>
    </source>
</evidence>
<dbReference type="SUPFAM" id="SSF56112">
    <property type="entry name" value="Protein kinase-like (PK-like)"/>
    <property type="match status" value="1"/>
</dbReference>
<accession>A0A507E7L0</accession>
<dbReference type="PROSITE" id="PS50011">
    <property type="entry name" value="PROTEIN_KINASE_DOM"/>
    <property type="match status" value="1"/>
</dbReference>
<dbReference type="EC" id="2.7.11.1" evidence="2"/>
<dbReference type="GO" id="GO:0005524">
    <property type="term" value="F:ATP binding"/>
    <property type="evidence" value="ECO:0007669"/>
    <property type="project" value="UniProtKB-UniRule"/>
</dbReference>
<evidence type="ECO:0000256" key="11">
    <source>
        <dbReference type="PROSITE-ProRule" id="PRU10141"/>
    </source>
</evidence>
<feature type="compositionally biased region" description="Gly residues" evidence="12">
    <location>
        <begin position="508"/>
        <end position="519"/>
    </location>
</feature>
<dbReference type="InterPro" id="IPR011009">
    <property type="entry name" value="Kinase-like_dom_sf"/>
</dbReference>
<protein>
    <recommendedName>
        <fullName evidence="2">non-specific serine/threonine protein kinase</fullName>
        <ecNumber evidence="2">2.7.11.1</ecNumber>
    </recommendedName>
</protein>
<keyword evidence="4" id="KW-0723">Serine/threonine-protein kinase</keyword>
<dbReference type="SMART" id="SM00220">
    <property type="entry name" value="S_TKc"/>
    <property type="match status" value="1"/>
</dbReference>
<dbReference type="AlphaFoldDB" id="A0A507E7L0"/>
<name>A0A507E7L0_9FUNG</name>
<comment type="catalytic activity">
    <reaction evidence="9">
        <text>L-threonyl-[protein] + ATP = O-phospho-L-threonyl-[protein] + ADP + H(+)</text>
        <dbReference type="Rhea" id="RHEA:46608"/>
        <dbReference type="Rhea" id="RHEA-COMP:11060"/>
        <dbReference type="Rhea" id="RHEA-COMP:11605"/>
        <dbReference type="ChEBI" id="CHEBI:15378"/>
        <dbReference type="ChEBI" id="CHEBI:30013"/>
        <dbReference type="ChEBI" id="CHEBI:30616"/>
        <dbReference type="ChEBI" id="CHEBI:61977"/>
        <dbReference type="ChEBI" id="CHEBI:456216"/>
        <dbReference type="EC" id="2.7.11.1"/>
    </reaction>
</comment>
<keyword evidence="6 11" id="KW-0547">Nucleotide-binding</keyword>
<feature type="compositionally biased region" description="Low complexity" evidence="12">
    <location>
        <begin position="465"/>
        <end position="474"/>
    </location>
</feature>
<organism evidence="14 15">
    <name type="scientific">Powellomyces hirtus</name>
    <dbReference type="NCBI Taxonomy" id="109895"/>
    <lineage>
        <taxon>Eukaryota</taxon>
        <taxon>Fungi</taxon>
        <taxon>Fungi incertae sedis</taxon>
        <taxon>Chytridiomycota</taxon>
        <taxon>Chytridiomycota incertae sedis</taxon>
        <taxon>Chytridiomycetes</taxon>
        <taxon>Spizellomycetales</taxon>
        <taxon>Powellomycetaceae</taxon>
        <taxon>Powellomyces</taxon>
    </lineage>
</organism>
<keyword evidence="3" id="KW-0963">Cytoplasm</keyword>
<keyword evidence="15" id="KW-1185">Reference proteome</keyword>
<dbReference type="PROSITE" id="PS00108">
    <property type="entry name" value="PROTEIN_KINASE_ST"/>
    <property type="match status" value="1"/>
</dbReference>
<evidence type="ECO:0000256" key="1">
    <source>
        <dbReference type="ARBA" id="ARBA00004496"/>
    </source>
</evidence>
<feature type="region of interest" description="Disordered" evidence="12">
    <location>
        <begin position="1"/>
        <end position="63"/>
    </location>
</feature>
<feature type="region of interest" description="Disordered" evidence="12">
    <location>
        <begin position="532"/>
        <end position="645"/>
    </location>
</feature>
<evidence type="ECO:0000256" key="8">
    <source>
        <dbReference type="ARBA" id="ARBA00022840"/>
    </source>
</evidence>
<evidence type="ECO:0000256" key="3">
    <source>
        <dbReference type="ARBA" id="ARBA00022490"/>
    </source>
</evidence>
<evidence type="ECO:0000256" key="6">
    <source>
        <dbReference type="ARBA" id="ARBA00022741"/>
    </source>
</evidence>
<keyword evidence="7" id="KW-0418">Kinase</keyword>
<feature type="compositionally biased region" description="Low complexity" evidence="12">
    <location>
        <begin position="613"/>
        <end position="641"/>
    </location>
</feature>
<dbReference type="GO" id="GO:0005737">
    <property type="term" value="C:cytoplasm"/>
    <property type="evidence" value="ECO:0007669"/>
    <property type="project" value="UniProtKB-SubCell"/>
</dbReference>
<feature type="compositionally biased region" description="Low complexity" evidence="12">
    <location>
        <begin position="437"/>
        <end position="456"/>
    </location>
</feature>
<dbReference type="GO" id="GO:0004674">
    <property type="term" value="F:protein serine/threonine kinase activity"/>
    <property type="evidence" value="ECO:0007669"/>
    <property type="project" value="UniProtKB-KW"/>
</dbReference>
<dbReference type="GO" id="GO:0035556">
    <property type="term" value="P:intracellular signal transduction"/>
    <property type="evidence" value="ECO:0007669"/>
    <property type="project" value="TreeGrafter"/>
</dbReference>
<proteinExistence type="predicted"/>
<dbReference type="InterPro" id="IPR008271">
    <property type="entry name" value="Ser/Thr_kinase_AS"/>
</dbReference>
<feature type="region of interest" description="Disordered" evidence="12">
    <location>
        <begin position="384"/>
        <end position="520"/>
    </location>
</feature>
<evidence type="ECO:0000256" key="7">
    <source>
        <dbReference type="ARBA" id="ARBA00022777"/>
    </source>
</evidence>
<feature type="compositionally biased region" description="Low complexity" evidence="12">
    <location>
        <begin position="19"/>
        <end position="47"/>
    </location>
</feature>
<reference evidence="14 15" key="1">
    <citation type="journal article" date="2019" name="Sci. Rep.">
        <title>Comparative genomics of chytrid fungi reveal insights into the obligate biotrophic and pathogenic lifestyle of Synchytrium endobioticum.</title>
        <authorList>
            <person name="van de Vossenberg B.T.L.H."/>
            <person name="Warris S."/>
            <person name="Nguyen H.D.T."/>
            <person name="van Gent-Pelzer M.P.E."/>
            <person name="Joly D.L."/>
            <person name="van de Geest H.C."/>
            <person name="Bonants P.J.M."/>
            <person name="Smith D.S."/>
            <person name="Levesque C.A."/>
            <person name="van der Lee T.A.J."/>
        </authorList>
    </citation>
    <scope>NUCLEOTIDE SEQUENCE [LARGE SCALE GENOMIC DNA]</scope>
    <source>
        <strain evidence="14 15">CBS 809.83</strain>
    </source>
</reference>
<evidence type="ECO:0000256" key="9">
    <source>
        <dbReference type="ARBA" id="ARBA00047899"/>
    </source>
</evidence>
<evidence type="ECO:0000256" key="12">
    <source>
        <dbReference type="SAM" id="MobiDB-lite"/>
    </source>
</evidence>
<dbReference type="Proteomes" id="UP000318582">
    <property type="component" value="Unassembled WGS sequence"/>
</dbReference>
<dbReference type="CDD" id="cd14003">
    <property type="entry name" value="STKc_AMPK-like"/>
    <property type="match status" value="1"/>
</dbReference>
<evidence type="ECO:0000256" key="2">
    <source>
        <dbReference type="ARBA" id="ARBA00012513"/>
    </source>
</evidence>
<dbReference type="STRING" id="109895.A0A507E7L0"/>
<dbReference type="PANTHER" id="PTHR24346:SF106">
    <property type="entry name" value="PROTEIN KINASE DOMAIN-CONTAINING PROTEIN"/>
    <property type="match status" value="1"/>
</dbReference>
<dbReference type="FunFam" id="3.30.200.20:FF:000003">
    <property type="entry name" value="Non-specific serine/threonine protein kinase"/>
    <property type="match status" value="1"/>
</dbReference>
<evidence type="ECO:0000313" key="14">
    <source>
        <dbReference type="EMBL" id="TPX59804.1"/>
    </source>
</evidence>
<dbReference type="FunFam" id="1.10.510.10:FF:001222">
    <property type="entry name" value="Serine/threonine-protein kinase ppk25"/>
    <property type="match status" value="1"/>
</dbReference>